<protein>
    <recommendedName>
        <fullName evidence="4">HEAT repeat domain-containing protein</fullName>
    </recommendedName>
</protein>
<comment type="caution">
    <text evidence="2">The sequence shown here is derived from an EMBL/GenBank/DDBJ whole genome shotgun (WGS) entry which is preliminary data.</text>
</comment>
<proteinExistence type="predicted"/>
<evidence type="ECO:0008006" key="4">
    <source>
        <dbReference type="Google" id="ProtNLM"/>
    </source>
</evidence>
<accession>A0ABP5LXD3</accession>
<feature type="region of interest" description="Disordered" evidence="1">
    <location>
        <begin position="485"/>
        <end position="521"/>
    </location>
</feature>
<evidence type="ECO:0000313" key="3">
    <source>
        <dbReference type="Proteomes" id="UP001501771"/>
    </source>
</evidence>
<keyword evidence="3" id="KW-1185">Reference proteome</keyword>
<organism evidence="2 3">
    <name type="scientific">Nocardioides koreensis</name>
    <dbReference type="NCBI Taxonomy" id="433651"/>
    <lineage>
        <taxon>Bacteria</taxon>
        <taxon>Bacillati</taxon>
        <taxon>Actinomycetota</taxon>
        <taxon>Actinomycetes</taxon>
        <taxon>Propionibacteriales</taxon>
        <taxon>Nocardioidaceae</taxon>
        <taxon>Nocardioides</taxon>
    </lineage>
</organism>
<reference evidence="3" key="1">
    <citation type="journal article" date="2019" name="Int. J. Syst. Evol. Microbiol.">
        <title>The Global Catalogue of Microorganisms (GCM) 10K type strain sequencing project: providing services to taxonomists for standard genome sequencing and annotation.</title>
        <authorList>
            <consortium name="The Broad Institute Genomics Platform"/>
            <consortium name="The Broad Institute Genome Sequencing Center for Infectious Disease"/>
            <person name="Wu L."/>
            <person name="Ma J."/>
        </authorList>
    </citation>
    <scope>NUCLEOTIDE SEQUENCE [LARGE SCALE GENOMIC DNA]</scope>
    <source>
        <strain evidence="3">JCM 16022</strain>
    </source>
</reference>
<gene>
    <name evidence="2" type="ORF">GCM10009844_42830</name>
</gene>
<sequence length="521" mass="56979">MHSGVVGCDQRIAWLLTTCRILGPDPVLARRDGFIKALAEKGVHVDSSRVSRWESGLQPLPMRVPATYESVLGAAEGSLVAVVAGLRRAFGNGTTPKDAAGREGDLSDGDVDRLMSLTESGRAHGGQWLRLAGQLNRYDRVYLRKRDWQDLCGQLVSELAASVGVGYVRRYEAAASLIRHPRAQRHLTRALGSFVTHPDTQVVAPVLNLLAEVTDEAAGDLVLRMLGSEHRDLRRAAASVAAVKVARGHFEAEALKQLEPHVVGSLRRGESLDGRLDFFDLAVQLPEDCWDRIQPAVRNRRAFDLVTRSRQGGELVPWTQTSTVVKEVASKVQAETPAHHPSEPDLMLHRLLRESLLHAHKARRHHAALLLAASPYAPAVSRHCLALAKQQNDLLAARAWTVLMRVGHGDRQDQVVLQAMAEPRASIRARALVNVGLMDVPLRPDEAQVLWSQLDGATKPVERQATMFALGMAGAAKVAELAKDESDWPGRSARWWLDQGPARHDPDVGGPADSQQLAPAR</sequence>
<dbReference type="Proteomes" id="UP001501771">
    <property type="component" value="Unassembled WGS sequence"/>
</dbReference>
<name>A0ABP5LXD3_9ACTN</name>
<evidence type="ECO:0000256" key="1">
    <source>
        <dbReference type="SAM" id="MobiDB-lite"/>
    </source>
</evidence>
<dbReference type="EMBL" id="BAAAQR010000017">
    <property type="protein sequence ID" value="GAA2155568.1"/>
    <property type="molecule type" value="Genomic_DNA"/>
</dbReference>
<evidence type="ECO:0000313" key="2">
    <source>
        <dbReference type="EMBL" id="GAA2155568.1"/>
    </source>
</evidence>